<dbReference type="PANTHER" id="PTHR11475:SF85">
    <property type="entry name" value="SHKT DOMAIN-CONTAINING PROTEIN"/>
    <property type="match status" value="1"/>
</dbReference>
<organism evidence="4">
    <name type="scientific">Anisakis simplex</name>
    <name type="common">Herring worm</name>
    <dbReference type="NCBI Taxonomy" id="6269"/>
    <lineage>
        <taxon>Eukaryota</taxon>
        <taxon>Metazoa</taxon>
        <taxon>Ecdysozoa</taxon>
        <taxon>Nematoda</taxon>
        <taxon>Chromadorea</taxon>
        <taxon>Rhabditida</taxon>
        <taxon>Spirurina</taxon>
        <taxon>Ascaridomorpha</taxon>
        <taxon>Ascaridoidea</taxon>
        <taxon>Anisakidae</taxon>
        <taxon>Anisakis</taxon>
        <taxon>Anisakis simplex complex</taxon>
    </lineage>
</organism>
<dbReference type="Proteomes" id="UP000267096">
    <property type="component" value="Unassembled WGS sequence"/>
</dbReference>
<dbReference type="Gene3D" id="1.10.640.10">
    <property type="entry name" value="Haem peroxidase domain superfamily, animal type"/>
    <property type="match status" value="1"/>
</dbReference>
<evidence type="ECO:0000256" key="1">
    <source>
        <dbReference type="ARBA" id="ARBA00022559"/>
    </source>
</evidence>
<dbReference type="PANTHER" id="PTHR11475">
    <property type="entry name" value="OXIDASE/PEROXIDASE"/>
    <property type="match status" value="1"/>
</dbReference>
<evidence type="ECO:0000313" key="3">
    <source>
        <dbReference type="Proteomes" id="UP000267096"/>
    </source>
</evidence>
<dbReference type="SUPFAM" id="SSF48113">
    <property type="entry name" value="Heme-dependent peroxidases"/>
    <property type="match status" value="1"/>
</dbReference>
<keyword evidence="1" id="KW-0560">Oxidoreductase</keyword>
<dbReference type="GO" id="GO:0005615">
    <property type="term" value="C:extracellular space"/>
    <property type="evidence" value="ECO:0007669"/>
    <property type="project" value="TreeGrafter"/>
</dbReference>
<sequence length="104" mass="12064">MVTPLKRPQRITTSVTENMFGSTDLATINIQRGRDHGLPPYVRFRQLCGLSGARTMDDFAREILSTEARAKLKRVYGTPGRWSLFYTRIILIRSFVPKFDSWHF</sequence>
<protein>
    <submittedName>
        <fullName evidence="2 4">Uncharacterized protein</fullName>
    </submittedName>
</protein>
<dbReference type="AlphaFoldDB" id="A0A0M3JF60"/>
<reference evidence="4" key="1">
    <citation type="submission" date="2017-02" db="UniProtKB">
        <authorList>
            <consortium name="WormBaseParasite"/>
        </authorList>
    </citation>
    <scope>IDENTIFICATION</scope>
</reference>
<keyword evidence="1" id="KW-0575">Peroxidase</keyword>
<evidence type="ECO:0000313" key="4">
    <source>
        <dbReference type="WBParaSite" id="ASIM_0000626001-mRNA-1"/>
    </source>
</evidence>
<dbReference type="WBParaSite" id="ASIM_0000626001-mRNA-1">
    <property type="protein sequence ID" value="ASIM_0000626001-mRNA-1"/>
    <property type="gene ID" value="ASIM_0000626001"/>
</dbReference>
<dbReference type="InterPro" id="IPR010255">
    <property type="entry name" value="Haem_peroxidase_sf"/>
</dbReference>
<reference evidence="2 3" key="2">
    <citation type="submission" date="2018-11" db="EMBL/GenBank/DDBJ databases">
        <authorList>
            <consortium name="Pathogen Informatics"/>
        </authorList>
    </citation>
    <scope>NUCLEOTIDE SEQUENCE [LARGE SCALE GENOMIC DNA]</scope>
</reference>
<dbReference type="PROSITE" id="PS50292">
    <property type="entry name" value="PEROXIDASE_3"/>
    <property type="match status" value="1"/>
</dbReference>
<dbReference type="EMBL" id="UYRR01012623">
    <property type="protein sequence ID" value="VDK26443.1"/>
    <property type="molecule type" value="Genomic_DNA"/>
</dbReference>
<evidence type="ECO:0000313" key="2">
    <source>
        <dbReference type="EMBL" id="VDK26443.1"/>
    </source>
</evidence>
<dbReference type="GO" id="GO:0006979">
    <property type="term" value="P:response to oxidative stress"/>
    <property type="evidence" value="ECO:0007669"/>
    <property type="project" value="InterPro"/>
</dbReference>
<name>A0A0M3JF60_ANISI</name>
<keyword evidence="3" id="KW-1185">Reference proteome</keyword>
<dbReference type="InterPro" id="IPR019791">
    <property type="entry name" value="Haem_peroxidase_animal"/>
</dbReference>
<proteinExistence type="predicted"/>
<dbReference type="GO" id="GO:0020037">
    <property type="term" value="F:heme binding"/>
    <property type="evidence" value="ECO:0007669"/>
    <property type="project" value="InterPro"/>
</dbReference>
<dbReference type="GO" id="GO:0004601">
    <property type="term" value="F:peroxidase activity"/>
    <property type="evidence" value="ECO:0007669"/>
    <property type="project" value="UniProtKB-KW"/>
</dbReference>
<dbReference type="Pfam" id="PF03098">
    <property type="entry name" value="An_peroxidase"/>
    <property type="match status" value="1"/>
</dbReference>
<gene>
    <name evidence="2" type="ORF">ASIM_LOCUS6047</name>
</gene>
<dbReference type="InterPro" id="IPR037120">
    <property type="entry name" value="Haem_peroxidase_sf_animal"/>
</dbReference>
<accession>A0A0M3JF60</accession>
<dbReference type="OrthoDB" id="5867201at2759"/>